<comment type="caution">
    <text evidence="1">The sequence shown here is derived from an EMBL/GenBank/DDBJ whole genome shotgun (WGS) entry which is preliminary data.</text>
</comment>
<accession>A0A4Z0BKB9</accession>
<sequence>MLLYSAVANANLHVVEFRRTFSAPDCATGEVYIDGYLKAFFYTTPVFFDSQLATQPVHSGSAISETFSQVAEYLPSKTLGARVPLPNGSGIRVIALDDTSYWQYQRPRKKARTLPSDVILLGTKLLNRECRIRSQGEDAYYEANYYYAWASGILAASLFDGRLNRADYTPGIVANAVFMWSDAGETRRTTMGAIVATATKPRDSNSVGPDNPCLTRAEHMSNTIVMQGGAKKYERRDDVWFCHTGTLIGAAGGTVLEMNYDVRYWSFVSDEICGHVLGIPLNRTYLVGRGERGDSTGAWTRCFGTDDWTKLTDQSQVESF</sequence>
<gene>
    <name evidence="1" type="ORF">EZ313_22050</name>
</gene>
<dbReference type="RefSeq" id="WP_135265477.1">
    <property type="nucleotide sequence ID" value="NZ_SMLM01000004.1"/>
</dbReference>
<reference evidence="1 2" key="1">
    <citation type="submission" date="2019-03" db="EMBL/GenBank/DDBJ databases">
        <title>Ramlibacter henchirensis DSM 14656, whole genome shotgun sequence.</title>
        <authorList>
            <person name="Zhang X."/>
            <person name="Feng G."/>
            <person name="Zhu H."/>
        </authorList>
    </citation>
    <scope>NUCLEOTIDE SEQUENCE [LARGE SCALE GENOMIC DNA]</scope>
    <source>
        <strain evidence="1 2">DSM 14656</strain>
    </source>
</reference>
<name>A0A4Z0BKB9_9BURK</name>
<proteinExistence type="predicted"/>
<dbReference type="Proteomes" id="UP000298180">
    <property type="component" value="Unassembled WGS sequence"/>
</dbReference>
<keyword evidence="2" id="KW-1185">Reference proteome</keyword>
<protein>
    <submittedName>
        <fullName evidence="1">Uncharacterized protein</fullName>
    </submittedName>
</protein>
<evidence type="ECO:0000313" key="2">
    <source>
        <dbReference type="Proteomes" id="UP000298180"/>
    </source>
</evidence>
<evidence type="ECO:0000313" key="1">
    <source>
        <dbReference type="EMBL" id="TFY99250.1"/>
    </source>
</evidence>
<organism evidence="1 2">
    <name type="scientific">Ramlibacter henchirensis</name>
    <dbReference type="NCBI Taxonomy" id="204072"/>
    <lineage>
        <taxon>Bacteria</taxon>
        <taxon>Pseudomonadati</taxon>
        <taxon>Pseudomonadota</taxon>
        <taxon>Betaproteobacteria</taxon>
        <taxon>Burkholderiales</taxon>
        <taxon>Comamonadaceae</taxon>
        <taxon>Ramlibacter</taxon>
    </lineage>
</organism>
<dbReference type="AlphaFoldDB" id="A0A4Z0BKB9"/>
<dbReference type="EMBL" id="SMLM01000004">
    <property type="protein sequence ID" value="TFY99250.1"/>
    <property type="molecule type" value="Genomic_DNA"/>
</dbReference>